<dbReference type="InterPro" id="IPR036291">
    <property type="entry name" value="NAD(P)-bd_dom_sf"/>
</dbReference>
<dbReference type="Gene3D" id="3.40.50.720">
    <property type="entry name" value="NAD(P)-binding Rossmann-like Domain"/>
    <property type="match status" value="1"/>
</dbReference>
<evidence type="ECO:0000256" key="2">
    <source>
        <dbReference type="ARBA" id="ARBA00023445"/>
    </source>
</evidence>
<gene>
    <name evidence="4" type="ORF">METZ01_LOCUS25649</name>
</gene>
<evidence type="ECO:0000259" key="3">
    <source>
        <dbReference type="Pfam" id="PF01370"/>
    </source>
</evidence>
<comment type="similarity">
    <text evidence="2">Belongs to the NAD(P)-dependent epimerase/dehydratase family. Dihydroflavonol-4-reductase subfamily.</text>
</comment>
<dbReference type="SUPFAM" id="SSF51735">
    <property type="entry name" value="NAD(P)-binding Rossmann-fold domains"/>
    <property type="match status" value="1"/>
</dbReference>
<dbReference type="InterPro" id="IPR050425">
    <property type="entry name" value="NAD(P)_dehydrat-like"/>
</dbReference>
<dbReference type="AlphaFoldDB" id="A0A381Q0J7"/>
<protein>
    <recommendedName>
        <fullName evidence="3">NAD-dependent epimerase/dehydratase domain-containing protein</fullName>
    </recommendedName>
</protein>
<dbReference type="Pfam" id="PF01370">
    <property type="entry name" value="Epimerase"/>
    <property type="match status" value="1"/>
</dbReference>
<evidence type="ECO:0000256" key="1">
    <source>
        <dbReference type="ARBA" id="ARBA00023002"/>
    </source>
</evidence>
<reference evidence="4" key="1">
    <citation type="submission" date="2018-05" db="EMBL/GenBank/DDBJ databases">
        <authorList>
            <person name="Lanie J.A."/>
            <person name="Ng W.-L."/>
            <person name="Kazmierczak K.M."/>
            <person name="Andrzejewski T.M."/>
            <person name="Davidsen T.M."/>
            <person name="Wayne K.J."/>
            <person name="Tettelin H."/>
            <person name="Glass J.I."/>
            <person name="Rusch D."/>
            <person name="Podicherti R."/>
            <person name="Tsui H.-C.T."/>
            <person name="Winkler M.E."/>
        </authorList>
    </citation>
    <scope>NUCLEOTIDE SEQUENCE</scope>
</reference>
<evidence type="ECO:0000313" key="4">
    <source>
        <dbReference type="EMBL" id="SUZ72795.1"/>
    </source>
</evidence>
<dbReference type="PANTHER" id="PTHR10366:SF564">
    <property type="entry name" value="STEROL-4-ALPHA-CARBOXYLATE 3-DEHYDROGENASE, DECARBOXYLATING"/>
    <property type="match status" value="1"/>
</dbReference>
<dbReference type="InterPro" id="IPR001509">
    <property type="entry name" value="Epimerase_deHydtase"/>
</dbReference>
<name>A0A381Q0J7_9ZZZZ</name>
<dbReference type="EMBL" id="UINC01001158">
    <property type="protein sequence ID" value="SUZ72795.1"/>
    <property type="molecule type" value="Genomic_DNA"/>
</dbReference>
<sequence>VADAGAISNTRAVSVADGPIAVTGSSGYIGSWIVQDLVEQGYTVRACVRDATNPDKVDHLLAMNDADLPGRVELANGDLFDPGSYDDAFKDCSAVLHAGAAVGYNRETPQEVYDGCFTEVEHVLESAIKGGSLKRFVFTSSFAAVGHPRPEGYIFTESDWCGDNVEGYRGAWTEDNIPKNRDIAYAMAKARAEHMMYEMAEKEDTFDAMAILPLHVIGPLMCTNHDQGWSWQNCMKFMWLGKEYKKSKGGRMLWNNVDVRDVGRAHRLCAESTVAKNGSRYILSATDPSGELFTWQLQAKMQELFPDVAEVGGEEMNGNQPVEPTYDSPRSYCTLAIDELGLDTYSIDETIKATGDSYIKLGLVPG</sequence>
<keyword evidence="1" id="KW-0560">Oxidoreductase</keyword>
<dbReference type="GO" id="GO:0016616">
    <property type="term" value="F:oxidoreductase activity, acting on the CH-OH group of donors, NAD or NADP as acceptor"/>
    <property type="evidence" value="ECO:0007669"/>
    <property type="project" value="TreeGrafter"/>
</dbReference>
<dbReference type="PANTHER" id="PTHR10366">
    <property type="entry name" value="NAD DEPENDENT EPIMERASE/DEHYDRATASE"/>
    <property type="match status" value="1"/>
</dbReference>
<organism evidence="4">
    <name type="scientific">marine metagenome</name>
    <dbReference type="NCBI Taxonomy" id="408172"/>
    <lineage>
        <taxon>unclassified sequences</taxon>
        <taxon>metagenomes</taxon>
        <taxon>ecological metagenomes</taxon>
    </lineage>
</organism>
<proteinExistence type="inferred from homology"/>
<feature type="non-terminal residue" evidence="4">
    <location>
        <position position="1"/>
    </location>
</feature>
<accession>A0A381Q0J7</accession>
<feature type="domain" description="NAD-dependent epimerase/dehydratase" evidence="3">
    <location>
        <begin position="20"/>
        <end position="275"/>
    </location>
</feature>